<dbReference type="PROSITE" id="PS51257">
    <property type="entry name" value="PROKAR_LIPOPROTEIN"/>
    <property type="match status" value="1"/>
</dbReference>
<dbReference type="EMBL" id="CP141261">
    <property type="protein sequence ID" value="WRL63780.1"/>
    <property type="molecule type" value="Genomic_DNA"/>
</dbReference>
<feature type="chain" id="PRO_5046723957" description="LppX_LprAFG lipoprotein" evidence="1">
    <location>
        <begin position="26"/>
        <end position="257"/>
    </location>
</feature>
<feature type="signal peptide" evidence="1">
    <location>
        <begin position="1"/>
        <end position="25"/>
    </location>
</feature>
<evidence type="ECO:0000313" key="2">
    <source>
        <dbReference type="EMBL" id="WRL63780.1"/>
    </source>
</evidence>
<sequence>MPARPPRLLVAAGLALALATGCTTAGGADRSPGDPVTETDAQHLAGLLQRNQQRGGADFVVTAPYGEGTVLTLTGSVDFRNGVGRAQAVTSFDDGRPDDVRTLFFTDDETWVGDVPGLVDALAGSGAAGATYLRRPTTTEAEDGVPLLLDVITRVLLNLSAREADDPRAFLGGDYTWEGQRSIDSRLTTLFGAPEGRTVAVDAADDLLTQFVTTVGGSAFDVTVTLSEHGMRRIDLPAEEETAAAAEHPDVAAALGI</sequence>
<evidence type="ECO:0000313" key="3">
    <source>
        <dbReference type="Proteomes" id="UP001324287"/>
    </source>
</evidence>
<dbReference type="RefSeq" id="WP_324275112.1">
    <property type="nucleotide sequence ID" value="NZ_CP141261.1"/>
</dbReference>
<keyword evidence="3" id="KW-1185">Reference proteome</keyword>
<accession>A0ABZ1AYY6</accession>
<name>A0ABZ1AYY6_9ACTN</name>
<evidence type="ECO:0000256" key="1">
    <source>
        <dbReference type="SAM" id="SignalP"/>
    </source>
</evidence>
<proteinExistence type="predicted"/>
<protein>
    <recommendedName>
        <fullName evidence="4">LppX_LprAFG lipoprotein</fullName>
    </recommendedName>
</protein>
<evidence type="ECO:0008006" key="4">
    <source>
        <dbReference type="Google" id="ProtNLM"/>
    </source>
</evidence>
<keyword evidence="1" id="KW-0732">Signal</keyword>
<gene>
    <name evidence="2" type="ORF">U6N30_29775</name>
</gene>
<organism evidence="2 3">
    <name type="scientific">Blastococcus brunescens</name>
    <dbReference type="NCBI Taxonomy" id="1564165"/>
    <lineage>
        <taxon>Bacteria</taxon>
        <taxon>Bacillati</taxon>
        <taxon>Actinomycetota</taxon>
        <taxon>Actinomycetes</taxon>
        <taxon>Geodermatophilales</taxon>
        <taxon>Geodermatophilaceae</taxon>
        <taxon>Blastococcus</taxon>
    </lineage>
</organism>
<reference evidence="2 3" key="1">
    <citation type="submission" date="2023-12" db="EMBL/GenBank/DDBJ databases">
        <title>Blastococcus brunescens sp. nov., an actonobacterium isolated from sandstone collected in sahara desert.</title>
        <authorList>
            <person name="Gtari M."/>
            <person name="Ghodhbane F."/>
        </authorList>
    </citation>
    <scope>NUCLEOTIDE SEQUENCE [LARGE SCALE GENOMIC DNA]</scope>
    <source>
        <strain evidence="2 3">BMG 8361</strain>
    </source>
</reference>
<dbReference type="Proteomes" id="UP001324287">
    <property type="component" value="Chromosome"/>
</dbReference>